<accession>A0A2P5F501</accession>
<keyword evidence="1" id="KW-1133">Transmembrane helix</keyword>
<dbReference type="EMBL" id="JXTC01000062">
    <property type="protein sequence ID" value="PON92866.1"/>
    <property type="molecule type" value="Genomic_DNA"/>
</dbReference>
<dbReference type="InParanoid" id="A0A2P5F501"/>
<organism evidence="2 3">
    <name type="scientific">Trema orientale</name>
    <name type="common">Charcoal tree</name>
    <name type="synonym">Celtis orientalis</name>
    <dbReference type="NCBI Taxonomy" id="63057"/>
    <lineage>
        <taxon>Eukaryota</taxon>
        <taxon>Viridiplantae</taxon>
        <taxon>Streptophyta</taxon>
        <taxon>Embryophyta</taxon>
        <taxon>Tracheophyta</taxon>
        <taxon>Spermatophyta</taxon>
        <taxon>Magnoliopsida</taxon>
        <taxon>eudicotyledons</taxon>
        <taxon>Gunneridae</taxon>
        <taxon>Pentapetalae</taxon>
        <taxon>rosids</taxon>
        <taxon>fabids</taxon>
        <taxon>Rosales</taxon>
        <taxon>Cannabaceae</taxon>
        <taxon>Trema</taxon>
    </lineage>
</organism>
<evidence type="ECO:0000313" key="3">
    <source>
        <dbReference type="Proteomes" id="UP000237000"/>
    </source>
</evidence>
<keyword evidence="1" id="KW-0812">Transmembrane</keyword>
<dbReference type="STRING" id="63057.A0A2P5F501"/>
<sequence>MLLQVPNGLGALFGLAQLILYAIYYKSTKRVIAERKEKEVNLSKVVVTGVLEVEPKNSGTTALQNGSQNH</sequence>
<comment type="caution">
    <text evidence="2">The sequence shown here is derived from an EMBL/GenBank/DDBJ whole genome shotgun (WGS) entry which is preliminary data.</text>
</comment>
<feature type="transmembrane region" description="Helical" evidence="1">
    <location>
        <begin position="6"/>
        <end position="25"/>
    </location>
</feature>
<name>A0A2P5F501_TREOI</name>
<evidence type="ECO:0008006" key="4">
    <source>
        <dbReference type="Google" id="ProtNLM"/>
    </source>
</evidence>
<reference evidence="3" key="1">
    <citation type="submission" date="2016-06" db="EMBL/GenBank/DDBJ databases">
        <title>Parallel loss of symbiosis genes in relatives of nitrogen-fixing non-legume Parasponia.</title>
        <authorList>
            <person name="Van Velzen R."/>
            <person name="Holmer R."/>
            <person name="Bu F."/>
            <person name="Rutten L."/>
            <person name="Van Zeijl A."/>
            <person name="Liu W."/>
            <person name="Santuari L."/>
            <person name="Cao Q."/>
            <person name="Sharma T."/>
            <person name="Shen D."/>
            <person name="Roswanjaya Y."/>
            <person name="Wardhani T."/>
            <person name="Kalhor M.S."/>
            <person name="Jansen J."/>
            <person name="Van den Hoogen J."/>
            <person name="Gungor B."/>
            <person name="Hartog M."/>
            <person name="Hontelez J."/>
            <person name="Verver J."/>
            <person name="Yang W.-C."/>
            <person name="Schijlen E."/>
            <person name="Repin R."/>
            <person name="Schilthuizen M."/>
            <person name="Schranz E."/>
            <person name="Heidstra R."/>
            <person name="Miyata K."/>
            <person name="Fedorova E."/>
            <person name="Kohlen W."/>
            <person name="Bisseling T."/>
            <person name="Smit S."/>
            <person name="Geurts R."/>
        </authorList>
    </citation>
    <scope>NUCLEOTIDE SEQUENCE [LARGE SCALE GENOMIC DNA]</scope>
    <source>
        <strain evidence="3">cv. RG33-2</strain>
    </source>
</reference>
<evidence type="ECO:0000256" key="1">
    <source>
        <dbReference type="SAM" id="Phobius"/>
    </source>
</evidence>
<proteinExistence type="predicted"/>
<evidence type="ECO:0000313" key="2">
    <source>
        <dbReference type="EMBL" id="PON92866.1"/>
    </source>
</evidence>
<dbReference type="OrthoDB" id="1739163at2759"/>
<dbReference type="Proteomes" id="UP000237000">
    <property type="component" value="Unassembled WGS sequence"/>
</dbReference>
<keyword evidence="1" id="KW-0472">Membrane</keyword>
<protein>
    <recommendedName>
        <fullName evidence="4">SWEET sugar transporter</fullName>
    </recommendedName>
</protein>
<gene>
    <name evidence="2" type="ORF">TorRG33x02_114640</name>
</gene>
<dbReference type="AlphaFoldDB" id="A0A2P5F501"/>
<keyword evidence="3" id="KW-1185">Reference proteome</keyword>